<reference evidence="3 4" key="1">
    <citation type="submission" date="2015-04" db="EMBL/GenBank/DDBJ databases">
        <title>Draft Genome Sequence of the Novel Agar-Digesting Marine Bacterium Q1.</title>
        <authorList>
            <person name="Li Y."/>
            <person name="Li D."/>
            <person name="Chen G."/>
            <person name="Du Z."/>
        </authorList>
    </citation>
    <scope>NUCLEOTIDE SEQUENCE [LARGE SCALE GENOMIC DNA]</scope>
    <source>
        <strain evidence="3 4">Q1</strain>
    </source>
</reference>
<evidence type="ECO:0000313" key="4">
    <source>
        <dbReference type="Proteomes" id="UP000037600"/>
    </source>
</evidence>
<dbReference type="AlphaFoldDB" id="A0A0J8JH76"/>
<keyword evidence="4" id="KW-1185">Reference proteome</keyword>
<dbReference type="InterPro" id="IPR052776">
    <property type="entry name" value="Chloro_ReproSupport/MetalTrans"/>
</dbReference>
<keyword evidence="1" id="KW-0472">Membrane</keyword>
<evidence type="ECO:0000259" key="2">
    <source>
        <dbReference type="Pfam" id="PF13386"/>
    </source>
</evidence>
<feature type="transmembrane region" description="Helical" evidence="1">
    <location>
        <begin position="45"/>
        <end position="69"/>
    </location>
</feature>
<feature type="transmembrane region" description="Helical" evidence="1">
    <location>
        <begin position="75"/>
        <end position="95"/>
    </location>
</feature>
<dbReference type="PANTHER" id="PTHR33876">
    <property type="entry name" value="UNNAMED PRODUCT"/>
    <property type="match status" value="1"/>
</dbReference>
<dbReference type="RefSeq" id="WP_048695689.1">
    <property type="nucleotide sequence ID" value="NZ_KQ130513.1"/>
</dbReference>
<dbReference type="InterPro" id="IPR039447">
    <property type="entry name" value="UreH-like_TM_dom"/>
</dbReference>
<evidence type="ECO:0000256" key="1">
    <source>
        <dbReference type="SAM" id="Phobius"/>
    </source>
</evidence>
<feature type="transmembrane region" description="Helical" evidence="1">
    <location>
        <begin position="6"/>
        <end position="33"/>
    </location>
</feature>
<sequence>MDNTIISLIWLGISIGIVHAFDADHVMAMTAFVSDKLKWRKVAMYCFKWGIGHGLVLLILGSLLVVFQIQLADVWSQTAETLVGVLLIVLGISLLRRIRKQKLKLIRHSHGETTHTHLVLADEINRTGNKLPRLKHEHQPLFVGVLHGLAGSAPVLAILPAMMSQTKISGIFYLFAFSLGCLIGMSVFGVLVGHMQNKVLEISTKLFDIFRFLIAFTSISLGGYWLVN</sequence>
<evidence type="ECO:0000313" key="3">
    <source>
        <dbReference type="EMBL" id="KMT63751.1"/>
    </source>
</evidence>
<keyword evidence="1" id="KW-0812">Transmembrane</keyword>
<dbReference type="Proteomes" id="UP000037600">
    <property type="component" value="Unassembled WGS sequence"/>
</dbReference>
<dbReference type="STRING" id="1513271.XM47_17960"/>
<keyword evidence="1" id="KW-1133">Transmembrane helix</keyword>
<dbReference type="EMBL" id="LAZL01000043">
    <property type="protein sequence ID" value="KMT63751.1"/>
    <property type="molecule type" value="Genomic_DNA"/>
</dbReference>
<proteinExistence type="predicted"/>
<comment type="caution">
    <text evidence="3">The sequence shown here is derived from an EMBL/GenBank/DDBJ whole genome shotgun (WGS) entry which is preliminary data.</text>
</comment>
<organism evidence="3 4">
    <name type="scientific">Catenovulum maritimum</name>
    <dbReference type="NCBI Taxonomy" id="1513271"/>
    <lineage>
        <taxon>Bacteria</taxon>
        <taxon>Pseudomonadati</taxon>
        <taxon>Pseudomonadota</taxon>
        <taxon>Gammaproteobacteria</taxon>
        <taxon>Alteromonadales</taxon>
        <taxon>Alteromonadaceae</taxon>
        <taxon>Catenovulum</taxon>
    </lineage>
</organism>
<gene>
    <name evidence="3" type="ORF">XM47_17960</name>
</gene>
<feature type="transmembrane region" description="Helical" evidence="1">
    <location>
        <begin position="171"/>
        <end position="194"/>
    </location>
</feature>
<dbReference type="Pfam" id="PF13386">
    <property type="entry name" value="DsbD_2"/>
    <property type="match status" value="1"/>
</dbReference>
<feature type="domain" description="Urease accessory protein UreH-like transmembrane" evidence="2">
    <location>
        <begin position="52"/>
        <end position="211"/>
    </location>
</feature>
<dbReference type="PANTHER" id="PTHR33876:SF4">
    <property type="entry name" value="CHLOROPLAST PROTEIN FOR GROWTH AND FERTILITY 2"/>
    <property type="match status" value="1"/>
</dbReference>
<feature type="transmembrane region" description="Helical" evidence="1">
    <location>
        <begin position="206"/>
        <end position="227"/>
    </location>
</feature>
<name>A0A0J8JH76_9ALTE</name>
<dbReference type="OrthoDB" id="5333961at2"/>
<accession>A0A0J8JH76</accession>
<protein>
    <recommendedName>
        <fullName evidence="2">Urease accessory protein UreH-like transmembrane domain-containing protein</fullName>
    </recommendedName>
</protein>